<dbReference type="InterPro" id="IPR010982">
    <property type="entry name" value="Lambda_DNA-bd_dom_sf"/>
</dbReference>
<proteinExistence type="predicted"/>
<dbReference type="GO" id="GO:0003677">
    <property type="term" value="F:DNA binding"/>
    <property type="evidence" value="ECO:0007669"/>
    <property type="project" value="InterPro"/>
</dbReference>
<sequence>MTLKERTQKVIDDYGIKKSFIAKKLGISNSLFSLFINGKQPLQKAEILKLEDLISIYKH</sequence>
<dbReference type="AlphaFoldDB" id="A0A2V4W0F9"/>
<keyword evidence="4" id="KW-1185">Reference proteome</keyword>
<evidence type="ECO:0008006" key="5">
    <source>
        <dbReference type="Google" id="ProtNLM"/>
    </source>
</evidence>
<evidence type="ECO:0000313" key="3">
    <source>
        <dbReference type="Proteomes" id="UP000247790"/>
    </source>
</evidence>
<dbReference type="SUPFAM" id="SSF47413">
    <property type="entry name" value="lambda repressor-like DNA-binding domains"/>
    <property type="match status" value="1"/>
</dbReference>
<dbReference type="Proteomes" id="UP000509327">
    <property type="component" value="Chromosome"/>
</dbReference>
<organism evidence="1 3">
    <name type="scientific">Paenibacillus barcinonensis</name>
    <dbReference type="NCBI Taxonomy" id="198119"/>
    <lineage>
        <taxon>Bacteria</taxon>
        <taxon>Bacillati</taxon>
        <taxon>Bacillota</taxon>
        <taxon>Bacilli</taxon>
        <taxon>Bacillales</taxon>
        <taxon>Paenibacillaceae</taxon>
        <taxon>Paenibacillus</taxon>
    </lineage>
</organism>
<protein>
    <recommendedName>
        <fullName evidence="5">Helix-turn-helix protein</fullName>
    </recommendedName>
</protein>
<dbReference type="Gene3D" id="1.10.260.40">
    <property type="entry name" value="lambda repressor-like DNA-binding domains"/>
    <property type="match status" value="1"/>
</dbReference>
<reference evidence="2 4" key="2">
    <citation type="submission" date="2020-06" db="EMBL/GenBank/DDBJ databases">
        <title>Complete genome of Paenibacillus barcinonensis KACC11450.</title>
        <authorList>
            <person name="Kim M."/>
            <person name="Park Y.-J."/>
            <person name="Shin J.-H."/>
        </authorList>
    </citation>
    <scope>NUCLEOTIDE SEQUENCE [LARGE SCALE GENOMIC DNA]</scope>
    <source>
        <strain evidence="2 4">KACC11450</strain>
    </source>
</reference>
<dbReference type="EMBL" id="CP054614">
    <property type="protein sequence ID" value="QKS55972.1"/>
    <property type="molecule type" value="Genomic_DNA"/>
</dbReference>
<accession>A0A2V4W0F9</accession>
<dbReference type="EMBL" id="QJSW01000002">
    <property type="protein sequence ID" value="PYE51605.1"/>
    <property type="molecule type" value="Genomic_DNA"/>
</dbReference>
<dbReference type="OrthoDB" id="2645389at2"/>
<dbReference type="RefSeq" id="WP_110894756.1">
    <property type="nucleotide sequence ID" value="NZ_CP054614.1"/>
</dbReference>
<gene>
    <name evidence="1" type="ORF">DFQ00_102400</name>
    <name evidence="2" type="ORF">HUB98_06200</name>
</gene>
<evidence type="ECO:0000313" key="1">
    <source>
        <dbReference type="EMBL" id="PYE51605.1"/>
    </source>
</evidence>
<dbReference type="Proteomes" id="UP000247790">
    <property type="component" value="Unassembled WGS sequence"/>
</dbReference>
<name>A0A2V4W0F9_PAEBA</name>
<reference evidence="1 3" key="1">
    <citation type="submission" date="2018-06" db="EMBL/GenBank/DDBJ databases">
        <title>Genomic Encyclopedia of Type Strains, Phase III (KMG-III): the genomes of soil and plant-associated and newly described type strains.</title>
        <authorList>
            <person name="Whitman W."/>
        </authorList>
    </citation>
    <scope>NUCLEOTIDE SEQUENCE [LARGE SCALE GENOMIC DNA]</scope>
    <source>
        <strain evidence="1 3">CECT 7022</strain>
    </source>
</reference>
<evidence type="ECO:0000313" key="4">
    <source>
        <dbReference type="Proteomes" id="UP000509327"/>
    </source>
</evidence>
<evidence type="ECO:0000313" key="2">
    <source>
        <dbReference type="EMBL" id="QKS55972.1"/>
    </source>
</evidence>